<dbReference type="InterPro" id="IPR029063">
    <property type="entry name" value="SAM-dependent_MTases_sf"/>
</dbReference>
<dbReference type="AlphaFoldDB" id="A0A151MKD1"/>
<evidence type="ECO:0000313" key="6">
    <source>
        <dbReference type="Proteomes" id="UP000050525"/>
    </source>
</evidence>
<gene>
    <name evidence="5" type="ORF">Y1Q_0023826</name>
</gene>
<dbReference type="InterPro" id="IPR002935">
    <property type="entry name" value="SAM_O-MeTrfase"/>
</dbReference>
<dbReference type="InterPro" id="IPR036291">
    <property type="entry name" value="NAD(P)-bd_dom_sf"/>
</dbReference>
<dbReference type="Gene3D" id="3.40.50.150">
    <property type="entry name" value="Vaccinia Virus protein VP39"/>
    <property type="match status" value="1"/>
</dbReference>
<comment type="caution">
    <text evidence="5">The sequence shown here is derived from an EMBL/GenBank/DDBJ whole genome shotgun (WGS) entry which is preliminary data.</text>
</comment>
<organism evidence="5 6">
    <name type="scientific">Alligator mississippiensis</name>
    <name type="common">American alligator</name>
    <dbReference type="NCBI Taxonomy" id="8496"/>
    <lineage>
        <taxon>Eukaryota</taxon>
        <taxon>Metazoa</taxon>
        <taxon>Chordata</taxon>
        <taxon>Craniata</taxon>
        <taxon>Vertebrata</taxon>
        <taxon>Euteleostomi</taxon>
        <taxon>Archelosauria</taxon>
        <taxon>Archosauria</taxon>
        <taxon>Crocodylia</taxon>
        <taxon>Alligatoridae</taxon>
        <taxon>Alligatorinae</taxon>
        <taxon>Alligator</taxon>
    </lineage>
</organism>
<keyword evidence="3" id="KW-0949">S-adenosyl-L-methionine</keyword>
<dbReference type="Proteomes" id="UP000050525">
    <property type="component" value="Unassembled WGS sequence"/>
</dbReference>
<name>A0A151MKD1_ALLMI</name>
<evidence type="ECO:0000256" key="2">
    <source>
        <dbReference type="ARBA" id="ARBA00022679"/>
    </source>
</evidence>
<dbReference type="Pfam" id="PF01596">
    <property type="entry name" value="Methyltransf_3"/>
    <property type="match status" value="1"/>
</dbReference>
<sequence>MGIGGALQQSGSQFVWGDIHVERLHAVGKHFDTVFIDADQREPANYYNFVLENHLLREDGVICMENTLMKGQVYLENISDENVLAVRKLNTVINSDPCVEQAISAMQEAGAKMPSVNLVLAKVEAVACELSLKGIKSNALAADVSKPEVVQRIAEAVVARWGTIHIVCLVLCCQAAGRIMLNQGYGKIINTASMASLIGQL</sequence>
<comment type="similarity">
    <text evidence="4">Belongs to the class I-like SAM-binding methyltransferase superfamily. Cation-dependent O-methyltransferase family.</text>
</comment>
<keyword evidence="2" id="KW-0808">Transferase</keyword>
<reference evidence="5 6" key="1">
    <citation type="journal article" date="2012" name="Genome Biol.">
        <title>Sequencing three crocodilian genomes to illuminate the evolution of archosaurs and amniotes.</title>
        <authorList>
            <person name="St John J.A."/>
            <person name="Braun E.L."/>
            <person name="Isberg S.R."/>
            <person name="Miles L.G."/>
            <person name="Chong A.Y."/>
            <person name="Gongora J."/>
            <person name="Dalzell P."/>
            <person name="Moran C."/>
            <person name="Bed'hom B."/>
            <person name="Abzhanov A."/>
            <person name="Burgess S.C."/>
            <person name="Cooksey A.M."/>
            <person name="Castoe T.A."/>
            <person name="Crawford N.G."/>
            <person name="Densmore L.D."/>
            <person name="Drew J.C."/>
            <person name="Edwards S.V."/>
            <person name="Faircloth B.C."/>
            <person name="Fujita M.K."/>
            <person name="Greenwold M.J."/>
            <person name="Hoffmann F.G."/>
            <person name="Howard J.M."/>
            <person name="Iguchi T."/>
            <person name="Janes D.E."/>
            <person name="Khan S.Y."/>
            <person name="Kohno S."/>
            <person name="de Koning A.J."/>
            <person name="Lance S.L."/>
            <person name="McCarthy F.M."/>
            <person name="McCormack J.E."/>
            <person name="Merchant M.E."/>
            <person name="Peterson D.G."/>
            <person name="Pollock D.D."/>
            <person name="Pourmand N."/>
            <person name="Raney B.J."/>
            <person name="Roessler K.A."/>
            <person name="Sanford J.R."/>
            <person name="Sawyer R.H."/>
            <person name="Schmidt C.J."/>
            <person name="Triplett E.W."/>
            <person name="Tuberville T.D."/>
            <person name="Venegas-Anaya M."/>
            <person name="Howard J.T."/>
            <person name="Jarvis E.D."/>
            <person name="Guillette L.J.Jr."/>
            <person name="Glenn T.C."/>
            <person name="Green R.E."/>
            <person name="Ray D.A."/>
        </authorList>
    </citation>
    <scope>NUCLEOTIDE SEQUENCE [LARGE SCALE GENOMIC DNA]</scope>
    <source>
        <strain evidence="5">KSC_2009_1</strain>
    </source>
</reference>
<keyword evidence="6" id="KW-1185">Reference proteome</keyword>
<keyword evidence="1" id="KW-0489">Methyltransferase</keyword>
<protein>
    <submittedName>
        <fullName evidence="5">3-oxoacyl-[acyl-carrier-protein] reductase FabG-like</fullName>
    </submittedName>
</protein>
<accession>A0A151MKD1</accession>
<proteinExistence type="inferred from homology"/>
<dbReference type="EMBL" id="AKHW03005996">
    <property type="protein sequence ID" value="KYO24976.1"/>
    <property type="molecule type" value="Genomic_DNA"/>
</dbReference>
<evidence type="ECO:0000256" key="1">
    <source>
        <dbReference type="ARBA" id="ARBA00022603"/>
    </source>
</evidence>
<evidence type="ECO:0000256" key="4">
    <source>
        <dbReference type="ARBA" id="ARBA00023453"/>
    </source>
</evidence>
<dbReference type="PROSITE" id="PS51682">
    <property type="entry name" value="SAM_OMT_I"/>
    <property type="match status" value="1"/>
</dbReference>
<evidence type="ECO:0000256" key="3">
    <source>
        <dbReference type="ARBA" id="ARBA00022691"/>
    </source>
</evidence>
<dbReference type="GO" id="GO:0008171">
    <property type="term" value="F:O-methyltransferase activity"/>
    <property type="evidence" value="ECO:0007669"/>
    <property type="project" value="InterPro"/>
</dbReference>
<dbReference type="GO" id="GO:0032259">
    <property type="term" value="P:methylation"/>
    <property type="evidence" value="ECO:0007669"/>
    <property type="project" value="UniProtKB-KW"/>
</dbReference>
<dbReference type="SUPFAM" id="SSF51735">
    <property type="entry name" value="NAD(P)-binding Rossmann-fold domains"/>
    <property type="match status" value="1"/>
</dbReference>
<dbReference type="SUPFAM" id="SSF53335">
    <property type="entry name" value="S-adenosyl-L-methionine-dependent methyltransferases"/>
    <property type="match status" value="1"/>
</dbReference>
<dbReference type="STRING" id="8496.A0A151MKD1"/>
<evidence type="ECO:0000313" key="5">
    <source>
        <dbReference type="EMBL" id="KYO24976.1"/>
    </source>
</evidence>